<dbReference type="AlphaFoldDB" id="A0A6M3JLN9"/>
<evidence type="ECO:0000259" key="1">
    <source>
        <dbReference type="PROSITE" id="PS51736"/>
    </source>
</evidence>
<dbReference type="SMART" id="SM00857">
    <property type="entry name" value="Resolvase"/>
    <property type="match status" value="1"/>
</dbReference>
<dbReference type="PANTHER" id="PTHR30461">
    <property type="entry name" value="DNA-INVERTASE FROM LAMBDOID PROPHAGE"/>
    <property type="match status" value="1"/>
</dbReference>
<dbReference type="PROSITE" id="PS51736">
    <property type="entry name" value="RECOMBINASES_3"/>
    <property type="match status" value="1"/>
</dbReference>
<dbReference type="Pfam" id="PF00239">
    <property type="entry name" value="Resolvase"/>
    <property type="match status" value="1"/>
</dbReference>
<dbReference type="EMBL" id="MT141748">
    <property type="protein sequence ID" value="QJA69922.1"/>
    <property type="molecule type" value="Genomic_DNA"/>
</dbReference>
<reference evidence="2" key="1">
    <citation type="submission" date="2020-03" db="EMBL/GenBank/DDBJ databases">
        <title>The deep terrestrial virosphere.</title>
        <authorList>
            <person name="Holmfeldt K."/>
            <person name="Nilsson E."/>
            <person name="Simone D."/>
            <person name="Lopez-Fernandez M."/>
            <person name="Wu X."/>
            <person name="de Brujin I."/>
            <person name="Lundin D."/>
            <person name="Andersson A."/>
            <person name="Bertilsson S."/>
            <person name="Dopson M."/>
        </authorList>
    </citation>
    <scope>NUCLEOTIDE SEQUENCE</scope>
    <source>
        <strain evidence="2">MM415A04165</strain>
    </source>
</reference>
<feature type="domain" description="Resolvase/invertase-type recombinase catalytic" evidence="1">
    <location>
        <begin position="2"/>
        <end position="150"/>
    </location>
</feature>
<sequence length="235" mass="26392">MKAIIYTRFSPRPDSQDCDSCEKQEERCRAYCERKGYHIEGIQSDPDTSGGHLERPGLKEAIQQLMGIDGDCVLVADASDRLARDMLVSLTIRYQVEKAGGRIEYANGTPVTETPEGRLLSDILAAFASYERDRIRHATSRGMKRRQANGEWFGKPGVGFMRDPENSKKLIECPDEQEAIAAIQTLRNAGCYSSEEIAKRITEGFGKIRGKPWSARTVRKIIAKHKEIRGQCLLL</sequence>
<dbReference type="InterPro" id="IPR006119">
    <property type="entry name" value="Resolv_N"/>
</dbReference>
<dbReference type="Gene3D" id="3.40.50.1390">
    <property type="entry name" value="Resolvase, N-terminal catalytic domain"/>
    <property type="match status" value="1"/>
</dbReference>
<proteinExistence type="predicted"/>
<dbReference type="InterPro" id="IPR038109">
    <property type="entry name" value="DNA_bind_recomb_sf"/>
</dbReference>
<gene>
    <name evidence="2" type="ORF">MM415A04165_0003</name>
</gene>
<accession>A0A6M3JLN9</accession>
<dbReference type="GO" id="GO:0000150">
    <property type="term" value="F:DNA strand exchange activity"/>
    <property type="evidence" value="ECO:0007669"/>
    <property type="project" value="InterPro"/>
</dbReference>
<dbReference type="Gene3D" id="3.90.1750.20">
    <property type="entry name" value="Putative Large Serine Recombinase, Chain B, Domain 2"/>
    <property type="match status" value="1"/>
</dbReference>
<dbReference type="GO" id="GO:0003677">
    <property type="term" value="F:DNA binding"/>
    <property type="evidence" value="ECO:0007669"/>
    <property type="project" value="InterPro"/>
</dbReference>
<dbReference type="InterPro" id="IPR036162">
    <property type="entry name" value="Resolvase-like_N_sf"/>
</dbReference>
<dbReference type="PANTHER" id="PTHR30461:SF23">
    <property type="entry name" value="DNA RECOMBINASE-RELATED"/>
    <property type="match status" value="1"/>
</dbReference>
<dbReference type="InterPro" id="IPR050639">
    <property type="entry name" value="SSR_resolvase"/>
</dbReference>
<name>A0A6M3JLN9_9ZZZZ</name>
<organism evidence="2">
    <name type="scientific">viral metagenome</name>
    <dbReference type="NCBI Taxonomy" id="1070528"/>
    <lineage>
        <taxon>unclassified sequences</taxon>
        <taxon>metagenomes</taxon>
        <taxon>organismal metagenomes</taxon>
    </lineage>
</organism>
<dbReference type="SUPFAM" id="SSF53041">
    <property type="entry name" value="Resolvase-like"/>
    <property type="match status" value="1"/>
</dbReference>
<protein>
    <submittedName>
        <fullName evidence="2">Putative resolvase domain containing protein</fullName>
    </submittedName>
</protein>
<evidence type="ECO:0000313" key="2">
    <source>
        <dbReference type="EMBL" id="QJA69922.1"/>
    </source>
</evidence>
<dbReference type="CDD" id="cd00338">
    <property type="entry name" value="Ser_Recombinase"/>
    <property type="match status" value="1"/>
</dbReference>